<gene>
    <name evidence="2" type="ORF">ISQ64_04380</name>
</gene>
<dbReference type="GO" id="GO:0006270">
    <property type="term" value="P:DNA replication initiation"/>
    <property type="evidence" value="ECO:0007669"/>
    <property type="project" value="TreeGrafter"/>
</dbReference>
<feature type="domain" description="Hda lid" evidence="1">
    <location>
        <begin position="164"/>
        <end position="228"/>
    </location>
</feature>
<protein>
    <submittedName>
        <fullName evidence="2">DNA replication initiation factor</fullName>
    </submittedName>
</protein>
<dbReference type="EMBL" id="JADHQD010000032">
    <property type="protein sequence ID" value="MBL6818622.1"/>
    <property type="molecule type" value="Genomic_DNA"/>
</dbReference>
<evidence type="ECO:0000313" key="3">
    <source>
        <dbReference type="Proteomes" id="UP000711391"/>
    </source>
</evidence>
<keyword evidence="2" id="KW-0648">Protein biosynthesis</keyword>
<keyword evidence="2" id="KW-0396">Initiation factor</keyword>
<dbReference type="Gene3D" id="3.40.50.300">
    <property type="entry name" value="P-loop containing nucleotide triphosphate hydrolases"/>
    <property type="match status" value="1"/>
</dbReference>
<name>A0A937I810_9GAMM</name>
<dbReference type="AlphaFoldDB" id="A0A937I810"/>
<evidence type="ECO:0000259" key="1">
    <source>
        <dbReference type="Pfam" id="PF22688"/>
    </source>
</evidence>
<dbReference type="Gene3D" id="1.10.8.60">
    <property type="match status" value="1"/>
</dbReference>
<dbReference type="GO" id="GO:0032297">
    <property type="term" value="P:negative regulation of DNA-templated DNA replication initiation"/>
    <property type="evidence" value="ECO:0007669"/>
    <property type="project" value="TreeGrafter"/>
</dbReference>
<sequence>MNKPQQLTFPWHKSNKSSFDEFYVVSSNSQLLSALQDQSSNEDFFISGSQDSGKTYLLQALCNFYNEMGKSSLLIPTNQLIKYGADILDAVENLDLICIDGLENIISNELWERAIFNLINRSLVSHSRLIFTSSQDLKQMKFILPDLESRLRKLESYELHPIKDEELFDALKYISKLRLINLGDKEANYLIKYSNRSISNLVKILESLDKLSMEMKRKITIPLIKEVI</sequence>
<proteinExistence type="predicted"/>
<dbReference type="Proteomes" id="UP000711391">
    <property type="component" value="Unassembled WGS sequence"/>
</dbReference>
<dbReference type="InterPro" id="IPR027417">
    <property type="entry name" value="P-loop_NTPase"/>
</dbReference>
<accession>A0A937I810</accession>
<comment type="caution">
    <text evidence="2">The sequence shown here is derived from an EMBL/GenBank/DDBJ whole genome shotgun (WGS) entry which is preliminary data.</text>
</comment>
<dbReference type="InterPro" id="IPR055199">
    <property type="entry name" value="Hda_lid"/>
</dbReference>
<dbReference type="PANTHER" id="PTHR30050">
    <property type="entry name" value="CHROMOSOMAL REPLICATION INITIATOR PROTEIN DNAA"/>
    <property type="match status" value="1"/>
</dbReference>
<dbReference type="Pfam" id="PF22688">
    <property type="entry name" value="Hda_lid"/>
    <property type="match status" value="1"/>
</dbReference>
<dbReference type="GO" id="GO:0003743">
    <property type="term" value="F:translation initiation factor activity"/>
    <property type="evidence" value="ECO:0007669"/>
    <property type="project" value="UniProtKB-KW"/>
</dbReference>
<reference evidence="2" key="1">
    <citation type="submission" date="2020-10" db="EMBL/GenBank/DDBJ databases">
        <title>Microbiome of the Black Sea water column analyzed by genome centric metagenomics.</title>
        <authorList>
            <person name="Cabello-Yeves P.J."/>
            <person name="Callieri C."/>
            <person name="Picazo A."/>
            <person name="Mehrshad M."/>
            <person name="Haro-Moreno J.M."/>
            <person name="Roda-Garcia J."/>
            <person name="Dzembekova N."/>
            <person name="Slabakova V."/>
            <person name="Slabakova N."/>
            <person name="Moncheva S."/>
            <person name="Rodriguez-Valera F."/>
        </authorList>
    </citation>
    <scope>NUCLEOTIDE SEQUENCE</scope>
    <source>
        <strain evidence="2">BS307-5m-G50</strain>
    </source>
</reference>
<dbReference type="SUPFAM" id="SSF52540">
    <property type="entry name" value="P-loop containing nucleoside triphosphate hydrolases"/>
    <property type="match status" value="1"/>
</dbReference>
<dbReference type="PANTHER" id="PTHR30050:SF5">
    <property type="entry name" value="DNAA REGULATORY INACTIVATOR HDA"/>
    <property type="match status" value="1"/>
</dbReference>
<organism evidence="2 3">
    <name type="scientific">SAR86 cluster bacterium</name>
    <dbReference type="NCBI Taxonomy" id="2030880"/>
    <lineage>
        <taxon>Bacteria</taxon>
        <taxon>Pseudomonadati</taxon>
        <taxon>Pseudomonadota</taxon>
        <taxon>Gammaproteobacteria</taxon>
        <taxon>SAR86 cluster</taxon>
    </lineage>
</organism>
<evidence type="ECO:0000313" key="2">
    <source>
        <dbReference type="EMBL" id="MBL6818622.1"/>
    </source>
</evidence>